<dbReference type="GO" id="GO:0016740">
    <property type="term" value="F:transferase activity"/>
    <property type="evidence" value="ECO:0007669"/>
    <property type="project" value="UniProtKB-KW"/>
</dbReference>
<comment type="caution">
    <text evidence="2">The sequence shown here is derived from an EMBL/GenBank/DDBJ whole genome shotgun (WGS) entry which is preliminary data.</text>
</comment>
<evidence type="ECO:0000256" key="1">
    <source>
        <dbReference type="SAM" id="MobiDB-lite"/>
    </source>
</evidence>
<dbReference type="Proteomes" id="UP000325081">
    <property type="component" value="Unassembled WGS sequence"/>
</dbReference>
<dbReference type="AlphaFoldDB" id="A0A5A7QL64"/>
<protein>
    <submittedName>
        <fullName evidence="2">UDP-sugar:glycosyltransferase</fullName>
    </submittedName>
</protein>
<accession>A0A5A7QL64</accession>
<reference evidence="3" key="1">
    <citation type="journal article" date="2019" name="Curr. Biol.">
        <title>Genome Sequence of Striga asiatica Provides Insight into the Evolution of Plant Parasitism.</title>
        <authorList>
            <person name="Yoshida S."/>
            <person name="Kim S."/>
            <person name="Wafula E.K."/>
            <person name="Tanskanen J."/>
            <person name="Kim Y.M."/>
            <person name="Honaas L."/>
            <person name="Yang Z."/>
            <person name="Spallek T."/>
            <person name="Conn C.E."/>
            <person name="Ichihashi Y."/>
            <person name="Cheong K."/>
            <person name="Cui S."/>
            <person name="Der J.P."/>
            <person name="Gundlach H."/>
            <person name="Jiao Y."/>
            <person name="Hori C."/>
            <person name="Ishida J.K."/>
            <person name="Kasahara H."/>
            <person name="Kiba T."/>
            <person name="Kim M.S."/>
            <person name="Koo N."/>
            <person name="Laohavisit A."/>
            <person name="Lee Y.H."/>
            <person name="Lumba S."/>
            <person name="McCourt P."/>
            <person name="Mortimer J.C."/>
            <person name="Mutuku J.M."/>
            <person name="Nomura T."/>
            <person name="Sasaki-Sekimoto Y."/>
            <person name="Seto Y."/>
            <person name="Wang Y."/>
            <person name="Wakatake T."/>
            <person name="Sakakibara H."/>
            <person name="Demura T."/>
            <person name="Yamaguchi S."/>
            <person name="Yoneyama K."/>
            <person name="Manabe R.I."/>
            <person name="Nelson D.C."/>
            <person name="Schulman A.H."/>
            <person name="Timko M.P."/>
            <person name="dePamphilis C.W."/>
            <person name="Choi D."/>
            <person name="Shirasu K."/>
        </authorList>
    </citation>
    <scope>NUCLEOTIDE SEQUENCE [LARGE SCALE GENOMIC DNA]</scope>
    <source>
        <strain evidence="3">cv. UVA1</strain>
    </source>
</reference>
<dbReference type="EMBL" id="BKCP01007293">
    <property type="protein sequence ID" value="GER45746.1"/>
    <property type="molecule type" value="Genomic_DNA"/>
</dbReference>
<evidence type="ECO:0000313" key="3">
    <source>
        <dbReference type="Proteomes" id="UP000325081"/>
    </source>
</evidence>
<dbReference type="Gene3D" id="3.40.50.2000">
    <property type="entry name" value="Glycogen Phosphorylase B"/>
    <property type="match status" value="1"/>
</dbReference>
<sequence>MLSHGFWLICSTKDNAHVRSSTTYQLEKVIGKSITNIYTLLNFPGLPPFPPSNVVAPLLDRESNDYKIFIEYSHDVLNLDGISVNTFESLEVKSWAPQVTVLGPMVALKMEMAHIRAAYHGTPGTVLRAQTQDPSRKPRKRAQQAETDPLRNTRPL</sequence>
<gene>
    <name evidence="2" type="ORF">STAS_22720</name>
</gene>
<organism evidence="2 3">
    <name type="scientific">Striga asiatica</name>
    <name type="common">Asiatic witchweed</name>
    <name type="synonym">Buchnera asiatica</name>
    <dbReference type="NCBI Taxonomy" id="4170"/>
    <lineage>
        <taxon>Eukaryota</taxon>
        <taxon>Viridiplantae</taxon>
        <taxon>Streptophyta</taxon>
        <taxon>Embryophyta</taxon>
        <taxon>Tracheophyta</taxon>
        <taxon>Spermatophyta</taxon>
        <taxon>Magnoliopsida</taxon>
        <taxon>eudicotyledons</taxon>
        <taxon>Gunneridae</taxon>
        <taxon>Pentapetalae</taxon>
        <taxon>asterids</taxon>
        <taxon>lamiids</taxon>
        <taxon>Lamiales</taxon>
        <taxon>Orobanchaceae</taxon>
        <taxon>Buchnereae</taxon>
        <taxon>Striga</taxon>
    </lineage>
</organism>
<proteinExistence type="predicted"/>
<keyword evidence="3" id="KW-1185">Reference proteome</keyword>
<name>A0A5A7QL64_STRAF</name>
<keyword evidence="2" id="KW-0808">Transferase</keyword>
<evidence type="ECO:0000313" key="2">
    <source>
        <dbReference type="EMBL" id="GER45746.1"/>
    </source>
</evidence>
<feature type="region of interest" description="Disordered" evidence="1">
    <location>
        <begin position="123"/>
        <end position="156"/>
    </location>
</feature>